<feature type="compositionally biased region" description="Pro residues" evidence="1">
    <location>
        <begin position="255"/>
        <end position="266"/>
    </location>
</feature>
<feature type="compositionally biased region" description="Basic and acidic residues" evidence="1">
    <location>
        <begin position="900"/>
        <end position="912"/>
    </location>
</feature>
<protein>
    <recommendedName>
        <fullName evidence="4">Cell wall proline rich protein</fullName>
    </recommendedName>
</protein>
<gene>
    <name evidence="2" type="ORF">PNAL_LOCUS3194</name>
</gene>
<feature type="compositionally biased region" description="Polar residues" evidence="1">
    <location>
        <begin position="803"/>
        <end position="816"/>
    </location>
</feature>
<feature type="compositionally biased region" description="Basic residues" evidence="1">
    <location>
        <begin position="188"/>
        <end position="198"/>
    </location>
</feature>
<name>A0A9W4HIK4_PENNA</name>
<feature type="region of interest" description="Disordered" evidence="1">
    <location>
        <begin position="57"/>
        <end position="198"/>
    </location>
</feature>
<evidence type="ECO:0000313" key="3">
    <source>
        <dbReference type="Proteomes" id="UP001153461"/>
    </source>
</evidence>
<dbReference type="OrthoDB" id="5406427at2759"/>
<feature type="compositionally biased region" description="Polar residues" evidence="1">
    <location>
        <begin position="671"/>
        <end position="683"/>
    </location>
</feature>
<sequence>MVIKIQPHPGSPPGFVVLFGFFFFSSTSRPTFSTLPSLAFVVAPSIMASISLPPQSQAGFPSHFDTSDQSNASPERRQHMRAPLPNPPFVFPARDPDASNTQLETPERRERAALPSFSFNPGSEQPSSHLSAASLSNPRAGGHRRRPSEFVGTDHLVTPETVGPGHKRASSMADQPIPPPGPGVGRVPGRRNHAHRRSAAISNVDLNAITKALGPNSAAGSAPCTPADPSHKSASDVPSRPLSQSAISLGRTTPPASPGFPPVPPIPAAIQVEMAMNNDASNSERPVPTVSHGTSDSMATIKLQQQVEKPTFSDRITPRPEYSPKPRPKTADASLVMDFMQMDDDSGLSIKRSHSAAGHSRSRKSKSTPHLDSTLSPEDIQSTDNCRASFSDDGSDTSGDEATEKSSSTSPLKSKKKKQKRVRSWAGHILTRTKSKGKSKRHAKADTEQPPPVPRVPAARPPALTRTNSGTGSVLDVDFDNDDVVVIRTPTNPTMPSSALEPIQNNCQTDDSSLSAQSLETSWKPRSFYEQGVGPHDNVLSSPIIDLDAALGPFNTPDMRPTTQGASNNNFSVATQRMYSGGRRGEFVGPEMRYHRRTESAPAMQPFDRAALGAFRLGPTSAVETPDVFDEEEEDAFLAASQSPKGERLPVNPPPIDNVVFSSEEEDQKSIHSNNTSGTNDTLTRAPAGSISSQNAGLGIQQGDKRLNQEQPEGRSALDQVHNACNPFTSKPRTPVEILKTEEPAHKVIGPPSPDISPRFLAVDKRPATSPTALLPSIPPFALQPGVSPSDSSFPSPDAPRSTAASSMTDRNFSSHSYHHLPSAEYPYASVEDVPSLTSSASTMTNTLNRFSAASFFPRARISTDRAASFSAAGTRRTSQANASKRSSLASLSKLVGGPHSERSKLNQEEKPPSNASDKTKKKGHRLSRMMHFWKPKDKEKSSNEAAPGNERPQS</sequence>
<feature type="compositionally biased region" description="Basic residues" evidence="1">
    <location>
        <begin position="920"/>
        <end position="934"/>
    </location>
</feature>
<dbReference type="EMBL" id="CAJVNV010000110">
    <property type="protein sequence ID" value="CAG8047395.1"/>
    <property type="molecule type" value="Genomic_DNA"/>
</dbReference>
<accession>A0A9W4HIK4</accession>
<feature type="compositionally biased region" description="Polar residues" evidence="1">
    <location>
        <begin position="117"/>
        <end position="137"/>
    </location>
</feature>
<dbReference type="AlphaFoldDB" id="A0A9W4HIK4"/>
<evidence type="ECO:0008006" key="4">
    <source>
        <dbReference type="Google" id="ProtNLM"/>
    </source>
</evidence>
<feature type="compositionally biased region" description="Polar residues" evidence="1">
    <location>
        <begin position="368"/>
        <end position="388"/>
    </location>
</feature>
<feature type="region of interest" description="Disordered" evidence="1">
    <location>
        <begin position="772"/>
        <end position="816"/>
    </location>
</feature>
<dbReference type="Proteomes" id="UP001153461">
    <property type="component" value="Unassembled WGS sequence"/>
</dbReference>
<feature type="compositionally biased region" description="Low complexity" evidence="1">
    <location>
        <begin position="788"/>
        <end position="802"/>
    </location>
</feature>
<feature type="region of interest" description="Disordered" evidence="1">
    <location>
        <begin position="303"/>
        <end position="476"/>
    </location>
</feature>
<organism evidence="2 3">
    <name type="scientific">Penicillium nalgiovense</name>
    <dbReference type="NCBI Taxonomy" id="60175"/>
    <lineage>
        <taxon>Eukaryota</taxon>
        <taxon>Fungi</taxon>
        <taxon>Dikarya</taxon>
        <taxon>Ascomycota</taxon>
        <taxon>Pezizomycotina</taxon>
        <taxon>Eurotiomycetes</taxon>
        <taxon>Eurotiomycetidae</taxon>
        <taxon>Eurotiales</taxon>
        <taxon>Aspergillaceae</taxon>
        <taxon>Penicillium</taxon>
    </lineage>
</organism>
<feature type="region of interest" description="Disordered" evidence="1">
    <location>
        <begin position="631"/>
        <end position="732"/>
    </location>
</feature>
<feature type="region of interest" description="Disordered" evidence="1">
    <location>
        <begin position="865"/>
        <end position="955"/>
    </location>
</feature>
<reference evidence="2" key="1">
    <citation type="submission" date="2021-07" db="EMBL/GenBank/DDBJ databases">
        <authorList>
            <person name="Branca A.L. A."/>
        </authorList>
    </citation>
    <scope>NUCLEOTIDE SEQUENCE</scope>
</reference>
<evidence type="ECO:0000313" key="2">
    <source>
        <dbReference type="EMBL" id="CAG8047395.1"/>
    </source>
</evidence>
<proteinExistence type="predicted"/>
<comment type="caution">
    <text evidence="2">The sequence shown here is derived from an EMBL/GenBank/DDBJ whole genome shotgun (WGS) entry which is preliminary data.</text>
</comment>
<feature type="compositionally biased region" description="Low complexity" evidence="1">
    <location>
        <begin position="883"/>
        <end position="895"/>
    </location>
</feature>
<feature type="compositionally biased region" description="Basic residues" evidence="1">
    <location>
        <begin position="413"/>
        <end position="423"/>
    </location>
</feature>
<evidence type="ECO:0000256" key="1">
    <source>
        <dbReference type="SAM" id="MobiDB-lite"/>
    </source>
</evidence>
<feature type="compositionally biased region" description="Polar residues" evidence="1">
    <location>
        <begin position="241"/>
        <end position="251"/>
    </location>
</feature>
<feature type="region of interest" description="Disordered" evidence="1">
    <location>
        <begin position="216"/>
        <end position="266"/>
    </location>
</feature>
<feature type="compositionally biased region" description="Basic residues" evidence="1">
    <location>
        <begin position="431"/>
        <end position="443"/>
    </location>
</feature>